<organism evidence="1 2">
    <name type="scientific">Pararhizobium capsulatum DSM 1112</name>
    <dbReference type="NCBI Taxonomy" id="1121113"/>
    <lineage>
        <taxon>Bacteria</taxon>
        <taxon>Pseudomonadati</taxon>
        <taxon>Pseudomonadota</taxon>
        <taxon>Alphaproteobacteria</taxon>
        <taxon>Hyphomicrobiales</taxon>
        <taxon>Rhizobiaceae</taxon>
        <taxon>Rhizobium/Agrobacterium group</taxon>
        <taxon>Pararhizobium</taxon>
    </lineage>
</organism>
<reference evidence="1 2" key="1">
    <citation type="submission" date="2023-07" db="EMBL/GenBank/DDBJ databases">
        <title>Genomic Encyclopedia of Type Strains, Phase IV (KMG-IV): sequencing the most valuable type-strain genomes for metagenomic binning, comparative biology and taxonomic classification.</title>
        <authorList>
            <person name="Goeker M."/>
        </authorList>
    </citation>
    <scope>NUCLEOTIDE SEQUENCE [LARGE SCALE GENOMIC DNA]</scope>
    <source>
        <strain evidence="1 2">DSM 1112</strain>
    </source>
</reference>
<keyword evidence="2" id="KW-1185">Reference proteome</keyword>
<gene>
    <name evidence="1" type="ORF">QO002_004515</name>
</gene>
<evidence type="ECO:0000313" key="1">
    <source>
        <dbReference type="EMBL" id="MDQ0322309.1"/>
    </source>
</evidence>
<name>A0ABU0BVN7_9HYPH</name>
<proteinExistence type="predicted"/>
<dbReference type="EMBL" id="JAUSVF010000002">
    <property type="protein sequence ID" value="MDQ0322309.1"/>
    <property type="molecule type" value="Genomic_DNA"/>
</dbReference>
<evidence type="ECO:0000313" key="2">
    <source>
        <dbReference type="Proteomes" id="UP001230207"/>
    </source>
</evidence>
<accession>A0ABU0BVN7</accession>
<protein>
    <recommendedName>
        <fullName evidence="3">Polysaccharide pyruvyl transferase</fullName>
    </recommendedName>
</protein>
<comment type="caution">
    <text evidence="1">The sequence shown here is derived from an EMBL/GenBank/DDBJ whole genome shotgun (WGS) entry which is preliminary data.</text>
</comment>
<dbReference type="Proteomes" id="UP001230207">
    <property type="component" value="Unassembled WGS sequence"/>
</dbReference>
<dbReference type="RefSeq" id="WP_307233858.1">
    <property type="nucleotide sequence ID" value="NZ_JAUSVF010000002.1"/>
</dbReference>
<sequence length="230" mass="26230">MKKILWCGGSHLGNAKRAIEAIFPDVENTFYITAGPTNLRWSREGGRYSVEGSIVGGNGRSPSVFHDLANYDRIVFIGHWIQPQRFMKGRAPLSDAVLDEMFRKHDFLINSPSRIYNEALEVFPRLAPGKCVLVCDPLSNMLELTQVPVRAKVRFLEKAAEFCAAREIGFVSQPETTLNTKMVTKKKFNRRDGDFIHMDDRFWKSYLKKVRNYMDDQVAILRDALEAAAI</sequence>
<evidence type="ECO:0008006" key="3">
    <source>
        <dbReference type="Google" id="ProtNLM"/>
    </source>
</evidence>